<sequence>MKSIFLIIVISLIGLEYAQSQSDTLFVEKRKRLIDSLTYETQTGLPIAASKIYFTDSKFTFSGFGETNFVNYRGPKNVESNDVELYYTNLQRLVAYAAWKPKKWLVLYGEFFAEFLNDGNNESHFEYLPELFVDFLIDEKFNVRVGTHQPGIGFINNNDEPIMFFTVNRPEVERLIIPSQWIDLGIMTYGKISDDLKWNLSLYQGLDANNLNGSTWLRRGRDEALRFNFSSYVLNSKFVYTGMKDTEISASGIWTRLGDSQQINTNDGLERVRASTLLLSSYVRHVYRDWTFMVLGTYGRINDTDKLYELTRSSDLGPQVLGEQVYGVYGEVSYDILPALGWNKPGPSRDKDNLFIRRNEFKLPLFVRMERLNTHAGVHDQLAHLARSQTDLTTLTMGLNFNPRRNMVLKSNYQIRWNDRPMENGEYEGNRFEMGLGFIF</sequence>
<evidence type="ECO:0008006" key="3">
    <source>
        <dbReference type="Google" id="ProtNLM"/>
    </source>
</evidence>
<comment type="caution">
    <text evidence="1">The sequence shown here is derived from an EMBL/GenBank/DDBJ whole genome shotgun (WGS) entry which is preliminary data.</text>
</comment>
<dbReference type="SUPFAM" id="SSF56935">
    <property type="entry name" value="Porins"/>
    <property type="match status" value="1"/>
</dbReference>
<protein>
    <recommendedName>
        <fullName evidence="3">Phosphate-selective porin O and P</fullName>
    </recommendedName>
</protein>
<keyword evidence="2" id="KW-1185">Reference proteome</keyword>
<dbReference type="RefSeq" id="WP_377063734.1">
    <property type="nucleotide sequence ID" value="NZ_JBHSJJ010000004.1"/>
</dbReference>
<dbReference type="Proteomes" id="UP001595818">
    <property type="component" value="Unassembled WGS sequence"/>
</dbReference>
<evidence type="ECO:0000313" key="1">
    <source>
        <dbReference type="EMBL" id="MFC4871864.1"/>
    </source>
</evidence>
<accession>A0ABV9SZN2</accession>
<dbReference type="InterPro" id="IPR023614">
    <property type="entry name" value="Porin_dom_sf"/>
</dbReference>
<reference evidence="2" key="1">
    <citation type="journal article" date="2019" name="Int. J. Syst. Evol. Microbiol.">
        <title>The Global Catalogue of Microorganisms (GCM) 10K type strain sequencing project: providing services to taxonomists for standard genome sequencing and annotation.</title>
        <authorList>
            <consortium name="The Broad Institute Genomics Platform"/>
            <consortium name="The Broad Institute Genome Sequencing Center for Infectious Disease"/>
            <person name="Wu L."/>
            <person name="Ma J."/>
        </authorList>
    </citation>
    <scope>NUCLEOTIDE SEQUENCE [LARGE SCALE GENOMIC DNA]</scope>
    <source>
        <strain evidence="2">CGMCC 4.7466</strain>
    </source>
</reference>
<gene>
    <name evidence="1" type="ORF">ACFPFU_09215</name>
</gene>
<proteinExistence type="predicted"/>
<evidence type="ECO:0000313" key="2">
    <source>
        <dbReference type="Proteomes" id="UP001595818"/>
    </source>
</evidence>
<dbReference type="Gene3D" id="2.40.160.10">
    <property type="entry name" value="Porin"/>
    <property type="match status" value="1"/>
</dbReference>
<organism evidence="1 2">
    <name type="scientific">Negadavirga shengliensis</name>
    <dbReference type="NCBI Taxonomy" id="1389218"/>
    <lineage>
        <taxon>Bacteria</taxon>
        <taxon>Pseudomonadati</taxon>
        <taxon>Bacteroidota</taxon>
        <taxon>Cytophagia</taxon>
        <taxon>Cytophagales</taxon>
        <taxon>Cyclobacteriaceae</taxon>
        <taxon>Negadavirga</taxon>
    </lineage>
</organism>
<name>A0ABV9SZN2_9BACT</name>
<dbReference type="EMBL" id="JBHSJJ010000004">
    <property type="protein sequence ID" value="MFC4871864.1"/>
    <property type="molecule type" value="Genomic_DNA"/>
</dbReference>